<dbReference type="EC" id="5.1.3.2" evidence="5 10"/>
<comment type="subunit">
    <text evidence="10">Homodimer.</text>
</comment>
<dbReference type="PANTHER" id="PTHR43725">
    <property type="entry name" value="UDP-GLUCOSE 4-EPIMERASE"/>
    <property type="match status" value="1"/>
</dbReference>
<evidence type="ECO:0000256" key="5">
    <source>
        <dbReference type="ARBA" id="ARBA00013189"/>
    </source>
</evidence>
<reference evidence="12 13" key="1">
    <citation type="submission" date="2020-08" db="EMBL/GenBank/DDBJ databases">
        <title>Genomic Encyclopedia of Type Strains, Phase IV (KMG-IV): sequencing the most valuable type-strain genomes for metagenomic binning, comparative biology and taxonomic classification.</title>
        <authorList>
            <person name="Goeker M."/>
        </authorList>
    </citation>
    <scope>NUCLEOTIDE SEQUENCE [LARGE SCALE GENOMIC DNA]</scope>
    <source>
        <strain evidence="12 13">DSM 101465</strain>
    </source>
</reference>
<comment type="pathway">
    <text evidence="3 10">Carbohydrate metabolism; galactose metabolism.</text>
</comment>
<evidence type="ECO:0000256" key="2">
    <source>
        <dbReference type="ARBA" id="ARBA00001911"/>
    </source>
</evidence>
<evidence type="ECO:0000256" key="10">
    <source>
        <dbReference type="RuleBase" id="RU366046"/>
    </source>
</evidence>
<comment type="catalytic activity">
    <reaction evidence="1 10">
        <text>UDP-alpha-D-glucose = UDP-alpha-D-galactose</text>
        <dbReference type="Rhea" id="RHEA:22168"/>
        <dbReference type="ChEBI" id="CHEBI:58885"/>
        <dbReference type="ChEBI" id="CHEBI:66914"/>
        <dbReference type="EC" id="5.1.3.2"/>
    </reaction>
</comment>
<dbReference type="SUPFAM" id="SSF51735">
    <property type="entry name" value="NAD(P)-binding Rossmann-fold domains"/>
    <property type="match status" value="1"/>
</dbReference>
<dbReference type="Gene3D" id="3.40.50.720">
    <property type="entry name" value="NAD(P)-binding Rossmann-like Domain"/>
    <property type="match status" value="1"/>
</dbReference>
<proteinExistence type="inferred from homology"/>
<dbReference type="PANTHER" id="PTHR43725:SF53">
    <property type="entry name" value="UDP-ARABINOSE 4-EPIMERASE 1"/>
    <property type="match status" value="1"/>
</dbReference>
<dbReference type="CDD" id="cd05247">
    <property type="entry name" value="UDP_G4E_1_SDR_e"/>
    <property type="match status" value="1"/>
</dbReference>
<evidence type="ECO:0000256" key="3">
    <source>
        <dbReference type="ARBA" id="ARBA00004947"/>
    </source>
</evidence>
<keyword evidence="13" id="KW-1185">Reference proteome</keyword>
<dbReference type="InterPro" id="IPR001509">
    <property type="entry name" value="Epimerase_deHydtase"/>
</dbReference>
<dbReference type="NCBIfam" id="TIGR01179">
    <property type="entry name" value="galE"/>
    <property type="match status" value="1"/>
</dbReference>
<dbReference type="UniPathway" id="UPA00214"/>
<dbReference type="EMBL" id="JACHEH010000005">
    <property type="protein sequence ID" value="MBB6168873.1"/>
    <property type="molecule type" value="Genomic_DNA"/>
</dbReference>
<keyword evidence="7 10" id="KW-0520">NAD</keyword>
<comment type="caution">
    <text evidence="12">The sequence shown here is derived from an EMBL/GenBank/DDBJ whole genome shotgun (WGS) entry which is preliminary data.</text>
</comment>
<evidence type="ECO:0000256" key="8">
    <source>
        <dbReference type="ARBA" id="ARBA00023235"/>
    </source>
</evidence>
<evidence type="ECO:0000256" key="4">
    <source>
        <dbReference type="ARBA" id="ARBA00007637"/>
    </source>
</evidence>
<organism evidence="12 13">
    <name type="scientific">Chelatococcus composti</name>
    <dbReference type="NCBI Taxonomy" id="1743235"/>
    <lineage>
        <taxon>Bacteria</taxon>
        <taxon>Pseudomonadati</taxon>
        <taxon>Pseudomonadota</taxon>
        <taxon>Alphaproteobacteria</taxon>
        <taxon>Hyphomicrobiales</taxon>
        <taxon>Chelatococcaceae</taxon>
        <taxon>Chelatococcus</taxon>
    </lineage>
</organism>
<name>A0A841KHJ8_9HYPH</name>
<comment type="cofactor">
    <cofactor evidence="2 10">
        <name>NAD(+)</name>
        <dbReference type="ChEBI" id="CHEBI:57540"/>
    </cofactor>
</comment>
<evidence type="ECO:0000259" key="11">
    <source>
        <dbReference type="Pfam" id="PF01370"/>
    </source>
</evidence>
<dbReference type="Gene3D" id="3.90.25.10">
    <property type="entry name" value="UDP-galactose 4-epimerase, domain 1"/>
    <property type="match status" value="1"/>
</dbReference>
<dbReference type="RefSeq" id="WP_183335188.1">
    <property type="nucleotide sequence ID" value="NZ_BMHX01000005.1"/>
</dbReference>
<evidence type="ECO:0000256" key="6">
    <source>
        <dbReference type="ARBA" id="ARBA00018569"/>
    </source>
</evidence>
<dbReference type="InterPro" id="IPR005886">
    <property type="entry name" value="UDP_G4E"/>
</dbReference>
<sequence>MTVLVTGGAGYIGSHMVLALRDAGRNVVVLDNLSTGFRWAVHPEAVFVEGDCGDEDLVGRVIREHGVDAIVHFAGSIVVPDSVVDPLGYYLNNTVRSRALIAAAVANGVPRFLFSSTAAVYGDAKESPIAESAPLDPVSPYGTSKLMTELMLRDTARAHPLKYVALRYFNVAGADPAGRSGQSSPRATHLIKVATQAALGERTHLDVFGTDYPTPDGTCLRDYIHVTDLARAHVLALDYLAAGGASAVFNCGYGRGYSVLQVIEAVKRVSGVDFPVNHAPRRAGDPAALVADASRIREVLGWRPELDDLDTIVAHALAWERSLAARRRAAE</sequence>
<gene>
    <name evidence="12" type="ORF">HNQ73_002510</name>
</gene>
<evidence type="ECO:0000256" key="9">
    <source>
        <dbReference type="ARBA" id="ARBA00023277"/>
    </source>
</evidence>
<dbReference type="GO" id="GO:0033499">
    <property type="term" value="P:galactose catabolic process via UDP-galactose, Leloir pathway"/>
    <property type="evidence" value="ECO:0007669"/>
    <property type="project" value="TreeGrafter"/>
</dbReference>
<protein>
    <recommendedName>
        <fullName evidence="6 10">UDP-glucose 4-epimerase</fullName>
        <ecNumber evidence="5 10">5.1.3.2</ecNumber>
    </recommendedName>
</protein>
<keyword evidence="9 10" id="KW-0119">Carbohydrate metabolism</keyword>
<dbReference type="InterPro" id="IPR036291">
    <property type="entry name" value="NAD(P)-bd_dom_sf"/>
</dbReference>
<dbReference type="Proteomes" id="UP000588017">
    <property type="component" value="Unassembled WGS sequence"/>
</dbReference>
<accession>A0A841KHJ8</accession>
<keyword evidence="8 10" id="KW-0413">Isomerase</keyword>
<comment type="similarity">
    <text evidence="4 10">Belongs to the NAD(P)-dependent epimerase/dehydratase family.</text>
</comment>
<evidence type="ECO:0000256" key="7">
    <source>
        <dbReference type="ARBA" id="ARBA00023027"/>
    </source>
</evidence>
<dbReference type="AlphaFoldDB" id="A0A841KHJ8"/>
<evidence type="ECO:0000256" key="1">
    <source>
        <dbReference type="ARBA" id="ARBA00000083"/>
    </source>
</evidence>
<feature type="domain" description="NAD-dependent epimerase/dehydratase" evidence="11">
    <location>
        <begin position="3"/>
        <end position="252"/>
    </location>
</feature>
<dbReference type="Pfam" id="PF01370">
    <property type="entry name" value="Epimerase"/>
    <property type="match status" value="1"/>
</dbReference>
<dbReference type="GO" id="GO:0003978">
    <property type="term" value="F:UDP-glucose 4-epimerase activity"/>
    <property type="evidence" value="ECO:0007669"/>
    <property type="project" value="UniProtKB-UniRule"/>
</dbReference>
<evidence type="ECO:0000313" key="13">
    <source>
        <dbReference type="Proteomes" id="UP000588017"/>
    </source>
</evidence>
<evidence type="ECO:0000313" key="12">
    <source>
        <dbReference type="EMBL" id="MBB6168873.1"/>
    </source>
</evidence>